<sequence>MSSSSSWTNIALIVRMVMFGIISTFSIFILGIDAHIASVLSQAGITSSGNAVSLAIAILTLLILPPILAISIMRKGHVVNMIAVELGVMSILWILWIVASAMTTNQLLFYCDFIVNDTVLNCSEPLAVQAFAWLNWVIITKYIIILLILAILQHVRGNPVWTRPINNVDLFAPRVFVATGPVYDPKTGGYTTQQPVAYAQQPVAYTPQQTPGYPPAQGPDYAPSPQNVNSGYRV</sequence>
<name>A0A0C2WZJ2_AMAMK</name>
<evidence type="ECO:0000313" key="3">
    <source>
        <dbReference type="EMBL" id="KIL67252.1"/>
    </source>
</evidence>
<feature type="transmembrane region" description="Helical" evidence="2">
    <location>
        <begin position="52"/>
        <end position="71"/>
    </location>
</feature>
<dbReference type="STRING" id="946122.A0A0C2WZJ2"/>
<dbReference type="Proteomes" id="UP000054549">
    <property type="component" value="Unassembled WGS sequence"/>
</dbReference>
<accession>A0A0C2WZJ2</accession>
<proteinExistence type="predicted"/>
<dbReference type="InParanoid" id="A0A0C2WZJ2"/>
<protein>
    <recommendedName>
        <fullName evidence="5">MARVEL domain-containing protein</fullName>
    </recommendedName>
</protein>
<feature type="transmembrane region" description="Helical" evidence="2">
    <location>
        <begin position="78"/>
        <end position="99"/>
    </location>
</feature>
<feature type="transmembrane region" description="Helical" evidence="2">
    <location>
        <begin position="12"/>
        <end position="32"/>
    </location>
</feature>
<evidence type="ECO:0000313" key="4">
    <source>
        <dbReference type="Proteomes" id="UP000054549"/>
    </source>
</evidence>
<organism evidence="3 4">
    <name type="scientific">Amanita muscaria (strain Koide BX008)</name>
    <dbReference type="NCBI Taxonomy" id="946122"/>
    <lineage>
        <taxon>Eukaryota</taxon>
        <taxon>Fungi</taxon>
        <taxon>Dikarya</taxon>
        <taxon>Basidiomycota</taxon>
        <taxon>Agaricomycotina</taxon>
        <taxon>Agaricomycetes</taxon>
        <taxon>Agaricomycetidae</taxon>
        <taxon>Agaricales</taxon>
        <taxon>Pluteineae</taxon>
        <taxon>Amanitaceae</taxon>
        <taxon>Amanita</taxon>
    </lineage>
</organism>
<keyword evidence="2" id="KW-0812">Transmembrane</keyword>
<evidence type="ECO:0008006" key="5">
    <source>
        <dbReference type="Google" id="ProtNLM"/>
    </source>
</evidence>
<keyword evidence="2" id="KW-0472">Membrane</keyword>
<feature type="compositionally biased region" description="Polar residues" evidence="1">
    <location>
        <begin position="224"/>
        <end position="234"/>
    </location>
</feature>
<evidence type="ECO:0000256" key="2">
    <source>
        <dbReference type="SAM" id="Phobius"/>
    </source>
</evidence>
<dbReference type="AlphaFoldDB" id="A0A0C2WZJ2"/>
<gene>
    <name evidence="3" type="ORF">M378DRAFT_177400</name>
</gene>
<dbReference type="OrthoDB" id="3364107at2759"/>
<reference evidence="3 4" key="1">
    <citation type="submission" date="2014-04" db="EMBL/GenBank/DDBJ databases">
        <title>Evolutionary Origins and Diversification of the Mycorrhizal Mutualists.</title>
        <authorList>
            <consortium name="DOE Joint Genome Institute"/>
            <consortium name="Mycorrhizal Genomics Consortium"/>
            <person name="Kohler A."/>
            <person name="Kuo A."/>
            <person name="Nagy L.G."/>
            <person name="Floudas D."/>
            <person name="Copeland A."/>
            <person name="Barry K.W."/>
            <person name="Cichocki N."/>
            <person name="Veneault-Fourrey C."/>
            <person name="LaButti K."/>
            <person name="Lindquist E.A."/>
            <person name="Lipzen A."/>
            <person name="Lundell T."/>
            <person name="Morin E."/>
            <person name="Murat C."/>
            <person name="Riley R."/>
            <person name="Ohm R."/>
            <person name="Sun H."/>
            <person name="Tunlid A."/>
            <person name="Henrissat B."/>
            <person name="Grigoriev I.V."/>
            <person name="Hibbett D.S."/>
            <person name="Martin F."/>
        </authorList>
    </citation>
    <scope>NUCLEOTIDE SEQUENCE [LARGE SCALE GENOMIC DNA]</scope>
    <source>
        <strain evidence="3 4">Koide BX008</strain>
    </source>
</reference>
<keyword evidence="2" id="KW-1133">Transmembrane helix</keyword>
<evidence type="ECO:0000256" key="1">
    <source>
        <dbReference type="SAM" id="MobiDB-lite"/>
    </source>
</evidence>
<dbReference type="HOGENOM" id="CLU_083413_1_1_1"/>
<feature type="region of interest" description="Disordered" evidence="1">
    <location>
        <begin position="205"/>
        <end position="234"/>
    </location>
</feature>
<dbReference type="EMBL" id="KN818232">
    <property type="protein sequence ID" value="KIL67252.1"/>
    <property type="molecule type" value="Genomic_DNA"/>
</dbReference>
<feature type="transmembrane region" description="Helical" evidence="2">
    <location>
        <begin position="133"/>
        <end position="152"/>
    </location>
</feature>
<keyword evidence="4" id="KW-1185">Reference proteome</keyword>